<evidence type="ECO:0000259" key="2">
    <source>
        <dbReference type="Pfam" id="PF01402"/>
    </source>
</evidence>
<evidence type="ECO:0000256" key="1">
    <source>
        <dbReference type="SAM" id="MobiDB-lite"/>
    </source>
</evidence>
<dbReference type="InterPro" id="IPR010985">
    <property type="entry name" value="Ribbon_hlx_hlx"/>
</dbReference>
<accession>A0A2P4NU80</accession>
<dbReference type="OrthoDB" id="240401at2157"/>
<feature type="region of interest" description="Disordered" evidence="1">
    <location>
        <begin position="40"/>
        <end position="61"/>
    </location>
</feature>
<dbReference type="CDD" id="cd21631">
    <property type="entry name" value="RHH_CopG_NikR-like"/>
    <property type="match status" value="1"/>
</dbReference>
<evidence type="ECO:0000313" key="4">
    <source>
        <dbReference type="Proteomes" id="UP000053621"/>
    </source>
</evidence>
<proteinExistence type="predicted"/>
<evidence type="ECO:0000313" key="3">
    <source>
        <dbReference type="EMBL" id="POG56669.1"/>
    </source>
</evidence>
<protein>
    <submittedName>
        <fullName evidence="3">CopG family transcriptional regulator</fullName>
    </submittedName>
</protein>
<sequence>MALSVNMTISVPPETVEKLNDRAREHGMSRSAYVRHLINQAPDSPFETPEVQLTDEPPAEA</sequence>
<dbReference type="AlphaFoldDB" id="A0A2P4NU80"/>
<comment type="caution">
    <text evidence="3">The sequence shown here is derived from an EMBL/GenBank/DDBJ whole genome shotgun (WGS) entry which is preliminary data.</text>
</comment>
<reference evidence="3" key="1">
    <citation type="submission" date="2017-08" db="EMBL/GenBank/DDBJ databases">
        <title>Haloferax marisrubri sp. nov., isolated from the Discovery deep brine-seawater interface in the Red Sea.</title>
        <authorList>
            <person name="Zhang G."/>
            <person name="Stingl U."/>
        </authorList>
    </citation>
    <scope>NUCLEOTIDE SEQUENCE [LARGE SCALE GENOMIC DNA]</scope>
    <source>
        <strain evidence="3">SB3</strain>
    </source>
</reference>
<dbReference type="InterPro" id="IPR002145">
    <property type="entry name" value="CopG"/>
</dbReference>
<dbReference type="EMBL" id="LOPW02000004">
    <property type="protein sequence ID" value="POG56669.1"/>
    <property type="molecule type" value="Genomic_DNA"/>
</dbReference>
<keyword evidence="4" id="KW-1185">Reference proteome</keyword>
<feature type="domain" description="Ribbon-helix-helix protein CopG" evidence="2">
    <location>
        <begin position="8"/>
        <end position="40"/>
    </location>
</feature>
<gene>
    <name evidence="3" type="ORF">AUR65_002250</name>
</gene>
<dbReference type="Proteomes" id="UP000053621">
    <property type="component" value="Unassembled WGS sequence"/>
</dbReference>
<dbReference type="RefSeq" id="WP_058568190.1">
    <property type="nucleotide sequence ID" value="NZ_LOPW02000004.1"/>
</dbReference>
<dbReference type="Pfam" id="PF01402">
    <property type="entry name" value="RHH_1"/>
    <property type="match status" value="1"/>
</dbReference>
<dbReference type="InterPro" id="IPR013321">
    <property type="entry name" value="Arc_rbn_hlx_hlx"/>
</dbReference>
<organism evidence="3 4">
    <name type="scientific">Haloferax marisrubri</name>
    <dbReference type="NCBI Taxonomy" id="1544719"/>
    <lineage>
        <taxon>Archaea</taxon>
        <taxon>Methanobacteriati</taxon>
        <taxon>Methanobacteriota</taxon>
        <taxon>Stenosarchaea group</taxon>
        <taxon>Halobacteria</taxon>
        <taxon>Halobacteriales</taxon>
        <taxon>Haloferacaceae</taxon>
        <taxon>Haloferax</taxon>
    </lineage>
</organism>
<dbReference type="Gene3D" id="1.10.1220.10">
    <property type="entry name" value="Met repressor-like"/>
    <property type="match status" value="1"/>
</dbReference>
<dbReference type="GO" id="GO:0006355">
    <property type="term" value="P:regulation of DNA-templated transcription"/>
    <property type="evidence" value="ECO:0007669"/>
    <property type="project" value="InterPro"/>
</dbReference>
<name>A0A2P4NU80_9EURY</name>
<dbReference type="SUPFAM" id="SSF47598">
    <property type="entry name" value="Ribbon-helix-helix"/>
    <property type="match status" value="1"/>
</dbReference>